<accession>A0AAX1SG23</accession>
<dbReference type="Pfam" id="PF02965">
    <property type="entry name" value="Met_synt_B12"/>
    <property type="match status" value="1"/>
</dbReference>
<dbReference type="Proteomes" id="UP000669239">
    <property type="component" value="Unassembled WGS sequence"/>
</dbReference>
<evidence type="ECO:0000313" key="5">
    <source>
        <dbReference type="Proteomes" id="UP001299608"/>
    </source>
</evidence>
<dbReference type="GO" id="GO:0008705">
    <property type="term" value="F:methionine synthase activity"/>
    <property type="evidence" value="ECO:0007669"/>
    <property type="project" value="InterPro"/>
</dbReference>
<dbReference type="Gene3D" id="3.40.109.40">
    <property type="match status" value="1"/>
</dbReference>
<dbReference type="InterPro" id="IPR037010">
    <property type="entry name" value="VitB12-dep_Met_synth_activ_sf"/>
</dbReference>
<dbReference type="RefSeq" id="WP_117560780.1">
    <property type="nucleotide sequence ID" value="NZ_JAAITT010000001.1"/>
</dbReference>
<dbReference type="Proteomes" id="UP001299608">
    <property type="component" value="Unassembled WGS sequence"/>
</dbReference>
<protein>
    <submittedName>
        <fullName evidence="2">Vitamin B12 dependent methionine synthase activation subunit</fullName>
    </submittedName>
</protein>
<comment type="caution">
    <text evidence="2">The sequence shown here is derived from an EMBL/GenBank/DDBJ whole genome shotgun (WGS) entry which is preliminary data.</text>
</comment>
<gene>
    <name evidence="3" type="ORF">G5B36_00635</name>
    <name evidence="2" type="ORF">L0N08_01585</name>
</gene>
<name>A0AAX1SG23_9FIRM</name>
<dbReference type="EMBL" id="JAAITT010000001">
    <property type="protein sequence ID" value="NSJ47222.1"/>
    <property type="molecule type" value="Genomic_DNA"/>
</dbReference>
<dbReference type="InterPro" id="IPR004223">
    <property type="entry name" value="VitB12-dep_Met_synth_activ_dom"/>
</dbReference>
<proteinExistence type="predicted"/>
<organism evidence="2 5">
    <name type="scientific">Enterocloster aldenensis</name>
    <dbReference type="NCBI Taxonomy" id="358742"/>
    <lineage>
        <taxon>Bacteria</taxon>
        <taxon>Bacillati</taxon>
        <taxon>Bacillota</taxon>
        <taxon>Clostridia</taxon>
        <taxon>Lachnospirales</taxon>
        <taxon>Lachnospiraceae</taxon>
        <taxon>Enterocloster</taxon>
    </lineage>
</organism>
<dbReference type="PIRSF" id="PIRSF037984">
    <property type="entry name" value="Met_synth_TM0269_prd"/>
    <property type="match status" value="1"/>
</dbReference>
<reference evidence="3 4" key="1">
    <citation type="journal article" date="2020" name="Cell Host Microbe">
        <title>Functional and Genomic Variation between Human-Derived Isolates of Lachnospiraceae Reveals Inter- and Intra-Species Diversity.</title>
        <authorList>
            <person name="Sorbara M.T."/>
            <person name="Littmann E.R."/>
            <person name="Fontana E."/>
            <person name="Moody T.U."/>
            <person name="Kohout C.E."/>
            <person name="Gjonbalaj M."/>
            <person name="Eaton V."/>
            <person name="Seok R."/>
            <person name="Leiner I.M."/>
            <person name="Pamer E.G."/>
        </authorList>
    </citation>
    <scope>NUCLEOTIDE SEQUENCE [LARGE SCALE GENOMIC DNA]</scope>
    <source>
        <strain evidence="3 4">MSK.1.17</strain>
    </source>
</reference>
<feature type="domain" description="AdoMet activation" evidence="1">
    <location>
        <begin position="140"/>
        <end position="198"/>
    </location>
</feature>
<dbReference type="SUPFAM" id="SSF56507">
    <property type="entry name" value="Methionine synthase activation domain-like"/>
    <property type="match status" value="1"/>
</dbReference>
<dbReference type="EMBL" id="JAKNGE010000002">
    <property type="protein sequence ID" value="MCG4744101.1"/>
    <property type="molecule type" value="Genomic_DNA"/>
</dbReference>
<dbReference type="AlphaFoldDB" id="A0AAX1SG23"/>
<keyword evidence="4" id="KW-1185">Reference proteome</keyword>
<evidence type="ECO:0000313" key="2">
    <source>
        <dbReference type="EMBL" id="MCG4744101.1"/>
    </source>
</evidence>
<evidence type="ECO:0000313" key="4">
    <source>
        <dbReference type="Proteomes" id="UP000669239"/>
    </source>
</evidence>
<evidence type="ECO:0000259" key="1">
    <source>
        <dbReference type="Pfam" id="PF02965"/>
    </source>
</evidence>
<evidence type="ECO:0000313" key="3">
    <source>
        <dbReference type="EMBL" id="NSJ47222.1"/>
    </source>
</evidence>
<reference evidence="3" key="2">
    <citation type="submission" date="2020-02" db="EMBL/GenBank/DDBJ databases">
        <authorList>
            <person name="Littmann E."/>
            <person name="Sorbara M."/>
        </authorList>
    </citation>
    <scope>NUCLEOTIDE SEQUENCE</scope>
    <source>
        <strain evidence="3">MSK.1.17</strain>
    </source>
</reference>
<dbReference type="InterPro" id="IPR017342">
    <property type="entry name" value="S-AdoMet-dep_Met_synth_prd"/>
</dbReference>
<reference evidence="2" key="3">
    <citation type="submission" date="2022-01" db="EMBL/GenBank/DDBJ databases">
        <title>Collection of gut derived symbiotic bacterial strains cultured from healthy donors.</title>
        <authorList>
            <person name="Lin H."/>
            <person name="Kohout C."/>
            <person name="Waligurski E."/>
            <person name="Pamer E.G."/>
        </authorList>
    </citation>
    <scope>NUCLEOTIDE SEQUENCE</scope>
    <source>
        <strain evidence="2">DFI.6.55</strain>
    </source>
</reference>
<sequence>METRDIDRGEVLRYLGYGRHEADRRVMDLVEQCIEELGREASPLYLCRDYPLALGQEGLVDAGVFITRSRNLARNLADCGRILVFAATLGTGADYLIGKYNRLQMSKAVVMQAAAAAMIEEYCDQVCAGLKAYYEADGWYLRPRFSPGYGDFPLDCQSRLLDCLEAGKRIGIKLTDSLLMMPSKSVTAVMGASRKPYRCDVKGCEACGKKDCAYRR</sequence>